<comment type="caution">
    <text evidence="6">The sequence shown here is derived from an EMBL/GenBank/DDBJ whole genome shotgun (WGS) entry which is preliminary data.</text>
</comment>
<evidence type="ECO:0000313" key="6">
    <source>
        <dbReference type="EMBL" id="KAH9843920.1"/>
    </source>
</evidence>
<accession>A0ABQ8KZF4</accession>
<evidence type="ECO:0000259" key="5">
    <source>
        <dbReference type="PROSITE" id="PS50865"/>
    </source>
</evidence>
<dbReference type="Proteomes" id="UP000814176">
    <property type="component" value="Unassembled WGS sequence"/>
</dbReference>
<keyword evidence="7" id="KW-1185">Reference proteome</keyword>
<evidence type="ECO:0000313" key="7">
    <source>
        <dbReference type="Proteomes" id="UP000814176"/>
    </source>
</evidence>
<proteinExistence type="predicted"/>
<keyword evidence="3" id="KW-0862">Zinc</keyword>
<reference evidence="6 7" key="1">
    <citation type="journal article" date="2021" name="Environ. Microbiol.">
        <title>Gene family expansions and transcriptome signatures uncover fungal adaptations to wood decay.</title>
        <authorList>
            <person name="Hage H."/>
            <person name="Miyauchi S."/>
            <person name="Viragh M."/>
            <person name="Drula E."/>
            <person name="Min B."/>
            <person name="Chaduli D."/>
            <person name="Navarro D."/>
            <person name="Favel A."/>
            <person name="Norest M."/>
            <person name="Lesage-Meessen L."/>
            <person name="Balint B."/>
            <person name="Merenyi Z."/>
            <person name="de Eugenio L."/>
            <person name="Morin E."/>
            <person name="Martinez A.T."/>
            <person name="Baldrian P."/>
            <person name="Stursova M."/>
            <person name="Martinez M.J."/>
            <person name="Novotny C."/>
            <person name="Magnuson J.K."/>
            <person name="Spatafora J.W."/>
            <person name="Maurice S."/>
            <person name="Pangilinan J."/>
            <person name="Andreopoulos W."/>
            <person name="LaButti K."/>
            <person name="Hundley H."/>
            <person name="Na H."/>
            <person name="Kuo A."/>
            <person name="Barry K."/>
            <person name="Lipzen A."/>
            <person name="Henrissat B."/>
            <person name="Riley R."/>
            <person name="Ahrendt S."/>
            <person name="Nagy L.G."/>
            <person name="Grigoriev I.V."/>
            <person name="Martin F."/>
            <person name="Rosso M.N."/>
        </authorList>
    </citation>
    <scope>NUCLEOTIDE SEQUENCE [LARGE SCALE GENOMIC DNA]</scope>
    <source>
        <strain evidence="6 7">CIRM-BRFM 1785</strain>
    </source>
</reference>
<evidence type="ECO:0000256" key="3">
    <source>
        <dbReference type="ARBA" id="ARBA00022833"/>
    </source>
</evidence>
<dbReference type="GeneID" id="71997627"/>
<sequence>MSRCSACKVDMYCSKECQKAAWPVHKARCKINQRVHSQVGVDAVEHYKSLRSFCQKHRPILSDSVIRALDLRADPSRAGRDLLTIAVRPRPGSTRAETNYFVAAAEVTSLSDFEPEKQEEMQSQLKYAADLCKREGGMGAVFVMVCCIDPPIMNVIPVGFSQDCLDDTRPGEPWKEQLFNRMNEGIVV</sequence>
<keyword evidence="1" id="KW-0479">Metal-binding</keyword>
<dbReference type="EMBL" id="JADCUA010000001">
    <property type="protein sequence ID" value="KAH9843920.1"/>
    <property type="molecule type" value="Genomic_DNA"/>
</dbReference>
<organism evidence="6 7">
    <name type="scientific">Rhodofomes roseus</name>
    <dbReference type="NCBI Taxonomy" id="34475"/>
    <lineage>
        <taxon>Eukaryota</taxon>
        <taxon>Fungi</taxon>
        <taxon>Dikarya</taxon>
        <taxon>Basidiomycota</taxon>
        <taxon>Agaricomycotina</taxon>
        <taxon>Agaricomycetes</taxon>
        <taxon>Polyporales</taxon>
        <taxon>Rhodofomes</taxon>
    </lineage>
</organism>
<dbReference type="Pfam" id="PF01753">
    <property type="entry name" value="zf-MYND"/>
    <property type="match status" value="1"/>
</dbReference>
<dbReference type="RefSeq" id="XP_047784730.1">
    <property type="nucleotide sequence ID" value="XM_047916895.1"/>
</dbReference>
<gene>
    <name evidence="6" type="ORF">C8Q71DRAFT_19447</name>
</gene>
<evidence type="ECO:0000256" key="1">
    <source>
        <dbReference type="ARBA" id="ARBA00022723"/>
    </source>
</evidence>
<name>A0ABQ8KZF4_9APHY</name>
<dbReference type="SUPFAM" id="SSF144232">
    <property type="entry name" value="HIT/MYND zinc finger-like"/>
    <property type="match status" value="1"/>
</dbReference>
<feature type="domain" description="MYND-type" evidence="5">
    <location>
        <begin position="1"/>
        <end position="29"/>
    </location>
</feature>
<dbReference type="InterPro" id="IPR002893">
    <property type="entry name" value="Znf_MYND"/>
</dbReference>
<dbReference type="Gene3D" id="6.10.140.2220">
    <property type="match status" value="1"/>
</dbReference>
<protein>
    <recommendedName>
        <fullName evidence="5">MYND-type domain-containing protein</fullName>
    </recommendedName>
</protein>
<dbReference type="PROSITE" id="PS50865">
    <property type="entry name" value="ZF_MYND_2"/>
    <property type="match status" value="1"/>
</dbReference>
<evidence type="ECO:0000256" key="2">
    <source>
        <dbReference type="ARBA" id="ARBA00022771"/>
    </source>
</evidence>
<keyword evidence="2 4" id="KW-0863">Zinc-finger</keyword>
<evidence type="ECO:0000256" key="4">
    <source>
        <dbReference type="PROSITE-ProRule" id="PRU00134"/>
    </source>
</evidence>